<sequence>MPIAVVGLGFRGPGDATDVESLYRMILEAREAWSPVPKSKWNNDAFYHPEANHNGTSNVQAGHYFTGDLSRFDAPFFNMTHTEAEALDPQQRLLLECCYEGLENAGIPLGKAAGSNTAVFVGSFCGDYTDVLLRDPDAMPLYQATSSGHSRAIISNRLSYFFDFRGPSATIDTACSASLVALHMACQSLRTGESEQAVVAGANVILSHEITIGMSRMRFLSPDGRCYAFDERANGYARGEGVGCVILKPLDSALRDGDPIRAIIRNTRVNQDGKTPGITFPNRQAQEELIRHVYEAAGLNPLETSYVECHGTGTPTGDPLEVGAIASVFCPGRSPEWPLIIGSVKTNIGHLEGASGVAGLIKLVLMLEGKIILPNRNFNMPNKRIPFNDWNLKIATAPEHWETEGGIRRASVNSFGYGGTNAHAIVDEAEGYLCRNEITALNGAVQKTKRCQLSGTMKSHSNGTLEAQRPSSRIFVLSGTNEASANDYIKRLTAFLENNQNNERGFEEDLAYTLSERRTKFPWKAVIPAKSVYDLLQSLKGDSLTLSKSITGNPLLGFVFTGQGAQWYAMGRELMSDDPVVNAIIVRAGAHIRTLGAKWDLKGELERSAEDTRVDQSLFSQPLCTAIQIALVELLASWNIAPASVTGHSSGEIAAAYAVGVLSLEDAMTVAYYRGLVSDKISHEGTLRGGMMAVGLSKEQVLPYLRTLQRGRVVVACINSPSSITVSGDTSALEELQHILGDERIFARRLKVGVAYHSHHMALVGEEYRQLISCIQLHHSITEQKKVQFFSSVSGTAVNPATLGPDYWVSNLLGEVKFALSLHSLCLETVAPNSKKSRKRSLKSGVHVLVEIGPHPALAGPVRQILQNDPKLRRSGIEYCSALARKKDAVTTCQELASKLVLSGYQVNLRAVNKVDNNGRKPKVVTDLPSYAWDHSRSYWAEPRISRAWRTQPHPRHDLLGLPDRTSNPLEPRWRNILRASELPWVKDHKVLSNIIFPAAGYLAMGVEIMRIQAQARSIQPIGYCLREVTIDQALVFPDASEEVEVIISLKPYIESVRSPSDIWNEFSIYSVTEQDRWTEHCRGLVSAREAATVPNEVTGDLHPDRLAYEERCSNFKSCCLRSIDIEQLYKHLRILGLDYGPTFANLMAVSVGSSQAQSSFKIPDTRSTMPNEFETPLLVHPATIDTVFQSLFPSMEAAMGTTLENPLLPVFVEDVFISAYITNCPGQELCVLTETQRKDFRQSMATITVAESGQSNNSHQPVLTINNLTCTSMQSDNEHYETIEARKPVYKTHWSPDVDFFTPADIDKLCQDIQLGESEADNISALEQAGIYYFEMTLAEINPAEVSSMRPYHQLLWACMQSFVHASKQNTLHLPTHGWHELGAEDRQLFLSQVESTGGEARMLCNVGKNLSRILRQEVEPLQLMVEEDRLEDYYRDNTRFDRNYRQVARYLEALAHKNPAMSILEVGAGTGGATLPLLQALDRATHQAPCCSRYHFTDISSGFFDAARERLDAWSGFLDFSKLDIEHDPALQGYEPHSYDLVIAANVLHATRSMQATMANVRKLLKPTGKLVLIELTRERLTTSAIFGTLPGWWAGADEGRTQGPTQTEEKWDTLLRETGFSGLDAVTWDSTTEGVHQGSMMVSTATVPQQVRQEIPGILILVQSSAKYISLDMLREGFSSITHEVEFSTVGSEDPRGKICVVLDEVSHPFLSQPTPKQFEGVKRIATTAAGVLWVTRGGNYSVTTPAANFITGFARTIRSEYGGNPVGVLDLDGTNSLDASAAANTVVKIFRRLFLDHQGAAATQDLEMVEHGGQIMIPRLIEDTQATERLNSDLTGSSSELQPFNSPGRALMMEVGVPGLLDSVHFIDDLRVQRALPPDEVQVTVHAAGLNFKDVMMAMGQIHYETLGLEFSGTVTAVGSQVQKIVVGDRVCGCSFGTFANTIRGKASSIQKLPDDMPFEVAASLPIVFCTAYFAVYKIAMVVKHDTVLIHAASGGLGQALIELCQGIGAEIFATVGNKEKKEFLMSHFGIPEDHIFFSRNDSFAKNVMRMTHGKGVDVIMNSLAGDMLRLSWECIAPFGRFIELGARDYTINSRLEMAKFARNVSFSAVNLVSLICDRPKSADAVWEAVMNLFRQKSIRPPSPIVPFGISEVEAALRTMQTGKHMGKLVIVPRPGERVKAVARPKSAALFRSDASYVLVGALGGLGRAIALRMVDSGARNLIILSRSGHRSPKAQETVALLEGKGATVMIFACDISVASQVTKVLQSAANMPPIRGLIQGAMVLQDSLLENLDLPSFSAVTEPKVQGTWNLHELLPKNLDFFLLLSSTSGVIGNASQAPYAASSTFLDAFAHYRRRLGLAASTVDLGVVLGIGYVAENTELSQSLERQGFEGTTEKELLALITTAIGNNNNNNDNDDNDDVSCQFVTGLGTWDENSPLVFQEPRFSHFRQMARKSIEFTAQAPNVSIRLRDRLRQVKTTDEAIQQVANGIVSKVSSLSMIPEQEIQLFRPLSDYGIDSLVAVEMRNWVFKEFEAQVTILELLANEPLQSFSKKVCTKSRVFDFDALVV</sequence>
<dbReference type="GO" id="GO:0006633">
    <property type="term" value="P:fatty acid biosynthetic process"/>
    <property type="evidence" value="ECO:0007669"/>
    <property type="project" value="InterPro"/>
</dbReference>
<evidence type="ECO:0000259" key="9">
    <source>
        <dbReference type="PROSITE" id="PS50075"/>
    </source>
</evidence>
<evidence type="ECO:0000256" key="5">
    <source>
        <dbReference type="ARBA" id="ARBA00023002"/>
    </source>
</evidence>
<dbReference type="InterPro" id="IPR032821">
    <property type="entry name" value="PKS_assoc"/>
</dbReference>
<dbReference type="InterPro" id="IPR020807">
    <property type="entry name" value="PKS_DH"/>
</dbReference>
<evidence type="ECO:0000313" key="13">
    <source>
        <dbReference type="Proteomes" id="UP000184300"/>
    </source>
</evidence>
<protein>
    <submittedName>
        <fullName evidence="12">Uncharacterized protein</fullName>
    </submittedName>
</protein>
<dbReference type="InterPro" id="IPR020841">
    <property type="entry name" value="PKS_Beta-ketoAc_synthase_dom"/>
</dbReference>
<dbReference type="CDD" id="cd02440">
    <property type="entry name" value="AdoMet_MTases"/>
    <property type="match status" value="1"/>
</dbReference>
<dbReference type="InterPro" id="IPR016039">
    <property type="entry name" value="Thiolase-like"/>
</dbReference>
<dbReference type="GO" id="GO:0004315">
    <property type="term" value="F:3-oxoacyl-[acyl-carrier-protein] synthase activity"/>
    <property type="evidence" value="ECO:0007669"/>
    <property type="project" value="InterPro"/>
</dbReference>
<keyword evidence="13" id="KW-1185">Reference proteome</keyword>
<dbReference type="PROSITE" id="PS52019">
    <property type="entry name" value="PKS_MFAS_DH"/>
    <property type="match status" value="1"/>
</dbReference>
<dbReference type="InterPro" id="IPR018201">
    <property type="entry name" value="Ketoacyl_synth_AS"/>
</dbReference>
<dbReference type="InterPro" id="IPR049551">
    <property type="entry name" value="PKS_DH_C"/>
</dbReference>
<dbReference type="GO" id="GO:0016491">
    <property type="term" value="F:oxidoreductase activity"/>
    <property type="evidence" value="ECO:0007669"/>
    <property type="project" value="UniProtKB-KW"/>
</dbReference>
<feature type="active site" description="Proton acceptor; for dehydratase activity" evidence="8">
    <location>
        <position position="989"/>
    </location>
</feature>
<evidence type="ECO:0000256" key="6">
    <source>
        <dbReference type="ARBA" id="ARBA00023268"/>
    </source>
</evidence>
<dbReference type="Pfam" id="PF00698">
    <property type="entry name" value="Acyl_transf_1"/>
    <property type="match status" value="1"/>
</dbReference>
<dbReference type="Proteomes" id="UP000184300">
    <property type="component" value="Unassembled WGS sequence"/>
</dbReference>
<evidence type="ECO:0000259" key="10">
    <source>
        <dbReference type="PROSITE" id="PS52004"/>
    </source>
</evidence>
<feature type="domain" description="Carrier" evidence="9">
    <location>
        <begin position="2486"/>
        <end position="2563"/>
    </location>
</feature>
<dbReference type="InterPro" id="IPR050091">
    <property type="entry name" value="PKS_NRPS_Biosynth_Enz"/>
</dbReference>
<feature type="domain" description="PKS/mFAS DH" evidence="11">
    <location>
        <begin position="957"/>
        <end position="1280"/>
    </location>
</feature>
<dbReference type="RefSeq" id="XP_022403038.1">
    <property type="nucleotide sequence ID" value="XM_022542220.1"/>
</dbReference>
<keyword evidence="6" id="KW-0511">Multifunctional enzyme</keyword>
<dbReference type="InterPro" id="IPR056501">
    <property type="entry name" value="NAD-bd_HRPKS_sdrA"/>
</dbReference>
<dbReference type="InterPro" id="IPR020843">
    <property type="entry name" value="ER"/>
</dbReference>
<dbReference type="SUPFAM" id="SSF55048">
    <property type="entry name" value="Probable ACP-binding domain of malonyl-CoA ACP transacylase"/>
    <property type="match status" value="1"/>
</dbReference>
<evidence type="ECO:0000256" key="7">
    <source>
        <dbReference type="ARBA" id="ARBA00023315"/>
    </source>
</evidence>
<keyword evidence="3" id="KW-0808">Transferase</keyword>
<dbReference type="InterPro" id="IPR036736">
    <property type="entry name" value="ACP-like_sf"/>
</dbReference>
<dbReference type="Pfam" id="PF08242">
    <property type="entry name" value="Methyltransf_12"/>
    <property type="match status" value="1"/>
</dbReference>
<dbReference type="InterPro" id="IPR036291">
    <property type="entry name" value="NAD(P)-bd_dom_sf"/>
</dbReference>
<dbReference type="Gene3D" id="3.40.366.10">
    <property type="entry name" value="Malonyl-Coenzyme A Acyl Carrier Protein, domain 2"/>
    <property type="match status" value="1"/>
</dbReference>
<dbReference type="GO" id="GO:0004312">
    <property type="term" value="F:fatty acid synthase activity"/>
    <property type="evidence" value="ECO:0007669"/>
    <property type="project" value="TreeGrafter"/>
</dbReference>
<dbReference type="Pfam" id="PF21089">
    <property type="entry name" value="PKS_DH_N"/>
    <property type="match status" value="1"/>
</dbReference>
<dbReference type="SUPFAM" id="SSF47336">
    <property type="entry name" value="ACP-like"/>
    <property type="match status" value="1"/>
</dbReference>
<dbReference type="Pfam" id="PF16197">
    <property type="entry name" value="KAsynt_C_assoc"/>
    <property type="match status" value="1"/>
</dbReference>
<evidence type="ECO:0000256" key="3">
    <source>
        <dbReference type="ARBA" id="ARBA00022679"/>
    </source>
</evidence>
<dbReference type="Pfam" id="PF13602">
    <property type="entry name" value="ADH_zinc_N_2"/>
    <property type="match status" value="1"/>
</dbReference>
<keyword evidence="7" id="KW-0012">Acyltransferase</keyword>
<dbReference type="InterPro" id="IPR013968">
    <property type="entry name" value="PKS_KR"/>
</dbReference>
<evidence type="ECO:0000256" key="2">
    <source>
        <dbReference type="ARBA" id="ARBA00022553"/>
    </source>
</evidence>
<evidence type="ECO:0000313" key="12">
    <source>
        <dbReference type="EMBL" id="OJJ86349.1"/>
    </source>
</evidence>
<dbReference type="PROSITE" id="PS52004">
    <property type="entry name" value="KS3_2"/>
    <property type="match status" value="1"/>
</dbReference>
<keyword evidence="1" id="KW-0596">Phosphopantetheine</keyword>
<dbReference type="InterPro" id="IPR014031">
    <property type="entry name" value="Ketoacyl_synth_C"/>
</dbReference>
<dbReference type="PROSITE" id="PS00012">
    <property type="entry name" value="PHOSPHOPANTETHEINE"/>
    <property type="match status" value="1"/>
</dbReference>
<dbReference type="Pfam" id="PF02801">
    <property type="entry name" value="Ketoacyl-synt_C"/>
    <property type="match status" value="1"/>
</dbReference>
<dbReference type="InterPro" id="IPR057326">
    <property type="entry name" value="KR_dom"/>
</dbReference>
<dbReference type="Gene3D" id="3.40.47.10">
    <property type="match status" value="1"/>
</dbReference>
<feature type="domain" description="Ketosynthase family 3 (KS3)" evidence="10">
    <location>
        <begin position="1"/>
        <end position="428"/>
    </location>
</feature>
<dbReference type="CDD" id="cd05195">
    <property type="entry name" value="enoyl_red"/>
    <property type="match status" value="1"/>
</dbReference>
<dbReference type="SUPFAM" id="SSF53335">
    <property type="entry name" value="S-adenosyl-L-methionine-dependent methyltransferases"/>
    <property type="match status" value="1"/>
</dbReference>
<dbReference type="SMART" id="SM00825">
    <property type="entry name" value="PKS_KS"/>
    <property type="match status" value="1"/>
</dbReference>
<dbReference type="Gene3D" id="3.10.129.110">
    <property type="entry name" value="Polyketide synthase dehydratase"/>
    <property type="match status" value="1"/>
</dbReference>
<dbReference type="InterPro" id="IPR029063">
    <property type="entry name" value="SAM-dependent_MTases_sf"/>
</dbReference>
<dbReference type="PROSITE" id="PS00606">
    <property type="entry name" value="KS3_1"/>
    <property type="match status" value="1"/>
</dbReference>
<dbReference type="SMART" id="SM00827">
    <property type="entry name" value="PKS_AT"/>
    <property type="match status" value="1"/>
</dbReference>
<dbReference type="SMART" id="SM00822">
    <property type="entry name" value="PKS_KR"/>
    <property type="match status" value="1"/>
</dbReference>
<dbReference type="SUPFAM" id="SSF52151">
    <property type="entry name" value="FabD/lysophospholipase-like"/>
    <property type="match status" value="1"/>
</dbReference>
<dbReference type="InterPro" id="IPR042104">
    <property type="entry name" value="PKS_dehydratase_sf"/>
</dbReference>
<dbReference type="Pfam" id="PF23114">
    <property type="entry name" value="NAD-bd_HRPKS_sdrA"/>
    <property type="match status" value="1"/>
</dbReference>
<feature type="region of interest" description="C-terminal hotdog fold" evidence="8">
    <location>
        <begin position="1121"/>
        <end position="1280"/>
    </location>
</feature>
<keyword evidence="5" id="KW-0560">Oxidoreductase</keyword>
<dbReference type="GeneID" id="34458481"/>
<dbReference type="Gene3D" id="3.40.50.720">
    <property type="entry name" value="NAD(P)-binding Rossmann-like Domain"/>
    <property type="match status" value="1"/>
</dbReference>
<feature type="active site" description="Proton donor; for dehydratase activity" evidence="8">
    <location>
        <position position="1186"/>
    </location>
</feature>
<dbReference type="SUPFAM" id="SSF51735">
    <property type="entry name" value="NAD(P)-binding Rossmann-fold domains"/>
    <property type="match status" value="2"/>
</dbReference>
<dbReference type="InterPro" id="IPR014030">
    <property type="entry name" value="Ketoacyl_synth_N"/>
</dbReference>
<dbReference type="GO" id="GO:0030639">
    <property type="term" value="P:polyketide biosynthetic process"/>
    <property type="evidence" value="ECO:0007669"/>
    <property type="project" value="UniProtKB-ARBA"/>
</dbReference>
<dbReference type="GO" id="GO:1901336">
    <property type="term" value="P:lactone biosynthetic process"/>
    <property type="evidence" value="ECO:0007669"/>
    <property type="project" value="UniProtKB-ARBA"/>
</dbReference>
<organism evidence="12 13">
    <name type="scientific">Aspergillus glaucus CBS 516.65</name>
    <dbReference type="NCBI Taxonomy" id="1160497"/>
    <lineage>
        <taxon>Eukaryota</taxon>
        <taxon>Fungi</taxon>
        <taxon>Dikarya</taxon>
        <taxon>Ascomycota</taxon>
        <taxon>Pezizomycotina</taxon>
        <taxon>Eurotiomycetes</taxon>
        <taxon>Eurotiomycetidae</taxon>
        <taxon>Eurotiales</taxon>
        <taxon>Aspergillaceae</taxon>
        <taxon>Aspergillus</taxon>
        <taxon>Aspergillus subgen. Aspergillus</taxon>
    </lineage>
</organism>
<dbReference type="InterPro" id="IPR014043">
    <property type="entry name" value="Acyl_transferase_dom"/>
</dbReference>
<dbReference type="InterPro" id="IPR011032">
    <property type="entry name" value="GroES-like_sf"/>
</dbReference>
<name>A0A1L9VR08_ASPGL</name>
<dbReference type="Gene3D" id="1.10.1200.10">
    <property type="entry name" value="ACP-like"/>
    <property type="match status" value="1"/>
</dbReference>
<dbReference type="FunFam" id="3.40.50.720:FF:000209">
    <property type="entry name" value="Polyketide synthase Pks12"/>
    <property type="match status" value="1"/>
</dbReference>
<dbReference type="VEuPathDB" id="FungiDB:ASPGLDRAFT_1511145"/>
<dbReference type="Pfam" id="PF08240">
    <property type="entry name" value="ADH_N"/>
    <property type="match status" value="1"/>
</dbReference>
<evidence type="ECO:0000256" key="1">
    <source>
        <dbReference type="ARBA" id="ARBA00022450"/>
    </source>
</evidence>
<dbReference type="InterPro" id="IPR049552">
    <property type="entry name" value="PKS_DH_N"/>
</dbReference>
<dbReference type="SUPFAM" id="SSF53901">
    <property type="entry name" value="Thiolase-like"/>
    <property type="match status" value="1"/>
</dbReference>
<dbReference type="Pfam" id="PF14765">
    <property type="entry name" value="PS-DH"/>
    <property type="match status" value="1"/>
</dbReference>
<keyword evidence="4" id="KW-0521">NADP</keyword>
<dbReference type="InterPro" id="IPR016036">
    <property type="entry name" value="Malonyl_transacylase_ACP-bd"/>
</dbReference>
<feature type="region of interest" description="N-terminal hotdog fold" evidence="8">
    <location>
        <begin position="957"/>
        <end position="1093"/>
    </location>
</feature>
<reference evidence="13" key="1">
    <citation type="journal article" date="2017" name="Genome Biol.">
        <title>Comparative genomics reveals high biological diversity and specific adaptations in the industrially and medically important fungal genus Aspergillus.</title>
        <authorList>
            <person name="de Vries R.P."/>
            <person name="Riley R."/>
            <person name="Wiebenga A."/>
            <person name="Aguilar-Osorio G."/>
            <person name="Amillis S."/>
            <person name="Uchima C.A."/>
            <person name="Anderluh G."/>
            <person name="Asadollahi M."/>
            <person name="Askin M."/>
            <person name="Barry K."/>
            <person name="Battaglia E."/>
            <person name="Bayram O."/>
            <person name="Benocci T."/>
            <person name="Braus-Stromeyer S.A."/>
            <person name="Caldana C."/>
            <person name="Canovas D."/>
            <person name="Cerqueira G.C."/>
            <person name="Chen F."/>
            <person name="Chen W."/>
            <person name="Choi C."/>
            <person name="Clum A."/>
            <person name="Dos Santos R.A."/>
            <person name="Damasio A.R."/>
            <person name="Diallinas G."/>
            <person name="Emri T."/>
            <person name="Fekete E."/>
            <person name="Flipphi M."/>
            <person name="Freyberg S."/>
            <person name="Gallo A."/>
            <person name="Gournas C."/>
            <person name="Habgood R."/>
            <person name="Hainaut M."/>
            <person name="Harispe M.L."/>
            <person name="Henrissat B."/>
            <person name="Hilden K.S."/>
            <person name="Hope R."/>
            <person name="Hossain A."/>
            <person name="Karabika E."/>
            <person name="Karaffa L."/>
            <person name="Karanyi Z."/>
            <person name="Krasevec N."/>
            <person name="Kuo A."/>
            <person name="Kusch H."/>
            <person name="LaButti K."/>
            <person name="Lagendijk E.L."/>
            <person name="Lapidus A."/>
            <person name="Levasseur A."/>
            <person name="Lindquist E."/>
            <person name="Lipzen A."/>
            <person name="Logrieco A.F."/>
            <person name="MacCabe A."/>
            <person name="Maekelae M.R."/>
            <person name="Malavazi I."/>
            <person name="Melin P."/>
            <person name="Meyer V."/>
            <person name="Mielnichuk N."/>
            <person name="Miskei M."/>
            <person name="Molnar A.P."/>
            <person name="Mule G."/>
            <person name="Ngan C.Y."/>
            <person name="Orejas M."/>
            <person name="Orosz E."/>
            <person name="Ouedraogo J.P."/>
            <person name="Overkamp K.M."/>
            <person name="Park H.-S."/>
            <person name="Perrone G."/>
            <person name="Piumi F."/>
            <person name="Punt P.J."/>
            <person name="Ram A.F."/>
            <person name="Ramon A."/>
            <person name="Rauscher S."/>
            <person name="Record E."/>
            <person name="Riano-Pachon D.M."/>
            <person name="Robert V."/>
            <person name="Roehrig J."/>
            <person name="Ruller R."/>
            <person name="Salamov A."/>
            <person name="Salih N.S."/>
            <person name="Samson R.A."/>
            <person name="Sandor E."/>
            <person name="Sanguinetti M."/>
            <person name="Schuetze T."/>
            <person name="Sepcic K."/>
            <person name="Shelest E."/>
            <person name="Sherlock G."/>
            <person name="Sophianopoulou V."/>
            <person name="Squina F.M."/>
            <person name="Sun H."/>
            <person name="Susca A."/>
            <person name="Todd R.B."/>
            <person name="Tsang A."/>
            <person name="Unkles S.E."/>
            <person name="van de Wiele N."/>
            <person name="van Rossen-Uffink D."/>
            <person name="Oliveira J.V."/>
            <person name="Vesth T.C."/>
            <person name="Visser J."/>
            <person name="Yu J.-H."/>
            <person name="Zhou M."/>
            <person name="Andersen M.R."/>
            <person name="Archer D.B."/>
            <person name="Baker S.E."/>
            <person name="Benoit I."/>
            <person name="Brakhage A.A."/>
            <person name="Braus G.H."/>
            <person name="Fischer R."/>
            <person name="Frisvad J.C."/>
            <person name="Goldman G.H."/>
            <person name="Houbraken J."/>
            <person name="Oakley B."/>
            <person name="Pocsi I."/>
            <person name="Scazzocchio C."/>
            <person name="Seiboth B."/>
            <person name="vanKuyk P.A."/>
            <person name="Wortman J."/>
            <person name="Dyer P.S."/>
            <person name="Grigoriev I.V."/>
        </authorList>
    </citation>
    <scope>NUCLEOTIDE SEQUENCE [LARGE SCALE GENOMIC DNA]</scope>
    <source>
        <strain evidence="13">CBS 516.65</strain>
    </source>
</reference>
<dbReference type="Pfam" id="PF08659">
    <property type="entry name" value="KR"/>
    <property type="match status" value="1"/>
</dbReference>
<dbReference type="PANTHER" id="PTHR43775">
    <property type="entry name" value="FATTY ACID SYNTHASE"/>
    <property type="match status" value="1"/>
</dbReference>
<dbReference type="PANTHER" id="PTHR43775:SF29">
    <property type="entry name" value="ASPERFURANONE POLYKETIDE SYNTHASE AFOG-RELATED"/>
    <property type="match status" value="1"/>
</dbReference>
<dbReference type="InterPro" id="IPR013154">
    <property type="entry name" value="ADH-like_N"/>
</dbReference>
<dbReference type="InterPro" id="IPR006162">
    <property type="entry name" value="Ppantetheine_attach_site"/>
</dbReference>
<dbReference type="InterPro" id="IPR049900">
    <property type="entry name" value="PKS_mFAS_DH"/>
</dbReference>
<dbReference type="InterPro" id="IPR013217">
    <property type="entry name" value="Methyltransf_12"/>
</dbReference>
<evidence type="ECO:0000259" key="11">
    <source>
        <dbReference type="PROSITE" id="PS52019"/>
    </source>
</evidence>
<evidence type="ECO:0000256" key="4">
    <source>
        <dbReference type="ARBA" id="ARBA00022857"/>
    </source>
</evidence>
<dbReference type="Pfam" id="PF00109">
    <property type="entry name" value="ketoacyl-synt"/>
    <property type="match status" value="1"/>
</dbReference>
<dbReference type="Gene3D" id="3.30.70.3290">
    <property type="match status" value="1"/>
</dbReference>
<gene>
    <name evidence="12" type="ORF">ASPGLDRAFT_1511145</name>
</gene>
<dbReference type="STRING" id="1160497.A0A1L9VR08"/>
<dbReference type="CDD" id="cd00833">
    <property type="entry name" value="PKS"/>
    <property type="match status" value="1"/>
</dbReference>
<dbReference type="SMART" id="SM00829">
    <property type="entry name" value="PKS_ER"/>
    <property type="match status" value="1"/>
</dbReference>
<dbReference type="InterPro" id="IPR001227">
    <property type="entry name" value="Ac_transferase_dom_sf"/>
</dbReference>
<accession>A0A1L9VR08</accession>
<dbReference type="Gene3D" id="3.90.180.10">
    <property type="entry name" value="Medium-chain alcohol dehydrogenases, catalytic domain"/>
    <property type="match status" value="1"/>
</dbReference>
<dbReference type="Pfam" id="PF23297">
    <property type="entry name" value="ACP_SdgA_C"/>
    <property type="match status" value="1"/>
</dbReference>
<keyword evidence="2" id="KW-0597">Phosphoprotein</keyword>
<dbReference type="EMBL" id="KV878892">
    <property type="protein sequence ID" value="OJJ86349.1"/>
    <property type="molecule type" value="Genomic_DNA"/>
</dbReference>
<dbReference type="Gene3D" id="3.40.50.150">
    <property type="entry name" value="Vaccinia Virus protein VP39"/>
    <property type="match status" value="1"/>
</dbReference>
<dbReference type="InterPro" id="IPR016035">
    <property type="entry name" value="Acyl_Trfase/lysoPLipase"/>
</dbReference>
<dbReference type="SMART" id="SM00826">
    <property type="entry name" value="PKS_DH"/>
    <property type="match status" value="1"/>
</dbReference>
<dbReference type="PROSITE" id="PS50075">
    <property type="entry name" value="CARRIER"/>
    <property type="match status" value="1"/>
</dbReference>
<evidence type="ECO:0000256" key="8">
    <source>
        <dbReference type="PROSITE-ProRule" id="PRU01363"/>
    </source>
</evidence>
<dbReference type="InterPro" id="IPR009081">
    <property type="entry name" value="PP-bd_ACP"/>
</dbReference>
<dbReference type="SUPFAM" id="SSF50129">
    <property type="entry name" value="GroES-like"/>
    <property type="match status" value="1"/>
</dbReference>
<proteinExistence type="predicted"/>
<dbReference type="OrthoDB" id="329835at2759"/>